<gene>
    <name evidence="2" type="ORF">AAFF_G00273160</name>
</gene>
<evidence type="ECO:0000313" key="2">
    <source>
        <dbReference type="EMBL" id="KAJ8407459.1"/>
    </source>
</evidence>
<keyword evidence="3" id="KW-1185">Reference proteome</keyword>
<evidence type="ECO:0000313" key="3">
    <source>
        <dbReference type="Proteomes" id="UP001221898"/>
    </source>
</evidence>
<evidence type="ECO:0000256" key="1">
    <source>
        <dbReference type="SAM" id="MobiDB-lite"/>
    </source>
</evidence>
<dbReference type="EMBL" id="JAINUG010000038">
    <property type="protein sequence ID" value="KAJ8407459.1"/>
    <property type="molecule type" value="Genomic_DNA"/>
</dbReference>
<sequence>MDRAEGSGNPNNPPRDIALQLVQDQHWKPVFPVTFSSVNHGCQKTHRGQDCEIRQRKFAGEKILRRIGQTIGRTGPGSLWFPLIHGGRAHRRLTVANVIQLGENKEEPGVRRIQRISELNAVRPGENRRMYGNKENPSGGGPVRHRAEE</sequence>
<name>A0AAD7WT75_9TELE</name>
<dbReference type="Proteomes" id="UP001221898">
    <property type="component" value="Unassembled WGS sequence"/>
</dbReference>
<accession>A0AAD7WT75</accession>
<proteinExistence type="predicted"/>
<protein>
    <submittedName>
        <fullName evidence="2">Uncharacterized protein</fullName>
    </submittedName>
</protein>
<feature type="region of interest" description="Disordered" evidence="1">
    <location>
        <begin position="124"/>
        <end position="149"/>
    </location>
</feature>
<dbReference type="AlphaFoldDB" id="A0AAD7WT75"/>
<comment type="caution">
    <text evidence="2">The sequence shown here is derived from an EMBL/GenBank/DDBJ whole genome shotgun (WGS) entry which is preliminary data.</text>
</comment>
<organism evidence="2 3">
    <name type="scientific">Aldrovandia affinis</name>
    <dbReference type="NCBI Taxonomy" id="143900"/>
    <lineage>
        <taxon>Eukaryota</taxon>
        <taxon>Metazoa</taxon>
        <taxon>Chordata</taxon>
        <taxon>Craniata</taxon>
        <taxon>Vertebrata</taxon>
        <taxon>Euteleostomi</taxon>
        <taxon>Actinopterygii</taxon>
        <taxon>Neopterygii</taxon>
        <taxon>Teleostei</taxon>
        <taxon>Notacanthiformes</taxon>
        <taxon>Halosauridae</taxon>
        <taxon>Aldrovandia</taxon>
    </lineage>
</organism>
<reference evidence="2" key="1">
    <citation type="journal article" date="2023" name="Science">
        <title>Genome structures resolve the early diversification of teleost fishes.</title>
        <authorList>
            <person name="Parey E."/>
            <person name="Louis A."/>
            <person name="Montfort J."/>
            <person name="Bouchez O."/>
            <person name="Roques C."/>
            <person name="Iampietro C."/>
            <person name="Lluch J."/>
            <person name="Castinel A."/>
            <person name="Donnadieu C."/>
            <person name="Desvignes T."/>
            <person name="Floi Bucao C."/>
            <person name="Jouanno E."/>
            <person name="Wen M."/>
            <person name="Mejri S."/>
            <person name="Dirks R."/>
            <person name="Jansen H."/>
            <person name="Henkel C."/>
            <person name="Chen W.J."/>
            <person name="Zahm M."/>
            <person name="Cabau C."/>
            <person name="Klopp C."/>
            <person name="Thompson A.W."/>
            <person name="Robinson-Rechavi M."/>
            <person name="Braasch I."/>
            <person name="Lecointre G."/>
            <person name="Bobe J."/>
            <person name="Postlethwait J.H."/>
            <person name="Berthelot C."/>
            <person name="Roest Crollius H."/>
            <person name="Guiguen Y."/>
        </authorList>
    </citation>
    <scope>NUCLEOTIDE SEQUENCE</scope>
    <source>
        <strain evidence="2">NC1722</strain>
    </source>
</reference>